<evidence type="ECO:0000259" key="1">
    <source>
        <dbReference type="Pfam" id="PF01408"/>
    </source>
</evidence>
<gene>
    <name evidence="2" type="ORF">FGF68_10015</name>
</gene>
<organism evidence="2 3">
    <name type="scientific">Prosthecochloris vibrioformis</name>
    <name type="common">Chlorobium vibrioforme</name>
    <dbReference type="NCBI Taxonomy" id="1098"/>
    <lineage>
        <taxon>Bacteria</taxon>
        <taxon>Pseudomonadati</taxon>
        <taxon>Chlorobiota</taxon>
        <taxon>Chlorobiia</taxon>
        <taxon>Chlorobiales</taxon>
        <taxon>Chlorobiaceae</taxon>
        <taxon>Prosthecochloris</taxon>
    </lineage>
</organism>
<keyword evidence="3" id="KW-1185">Reference proteome</keyword>
<dbReference type="GO" id="GO:0000166">
    <property type="term" value="F:nucleotide binding"/>
    <property type="evidence" value="ECO:0007669"/>
    <property type="project" value="InterPro"/>
</dbReference>
<dbReference type="Gene3D" id="3.30.360.10">
    <property type="entry name" value="Dihydrodipicolinate Reductase, domain 2"/>
    <property type="match status" value="1"/>
</dbReference>
<evidence type="ECO:0000313" key="2">
    <source>
        <dbReference type="EMBL" id="TNJ34165.1"/>
    </source>
</evidence>
<dbReference type="EMBL" id="VDCI01000011">
    <property type="protein sequence ID" value="TNJ34165.1"/>
    <property type="molecule type" value="Genomic_DNA"/>
</dbReference>
<sequence>MPGRVMSVAPDAGSIRHTGTAGDVLDIVLAGFGVAGQLHASFFRTMGDRCRIAAIVDPVPLRRRQAAELYPGALICRDIDEALTSCKGHVVIDCCVPSCLYTTLLERALNIRIPQAVLIEKPLGWTPHEAERLLSLCDNPEVRYLDTYSCSTGISRLKTFLEKNPAPVSELRVVFTKDRRHDSLQQRGFADGTAPEAWLIEGPHLASIALALGGPIQSLLHAESFDMPFRDHAPLMAHGGGRAVLRHRNGIVTTLETHLFSPLNRRSVEVRLADRTACRLELPPSGATALCSTLTVEKDGRTILTETLPDSPMEACLREALCSHDPRRLDPRQGLLVSQTLHEIMEACRQPHDTAFHELTA</sequence>
<dbReference type="InterPro" id="IPR000683">
    <property type="entry name" value="Gfo/Idh/MocA-like_OxRdtase_N"/>
</dbReference>
<dbReference type="Proteomes" id="UP000309544">
    <property type="component" value="Unassembled WGS sequence"/>
</dbReference>
<evidence type="ECO:0000313" key="3">
    <source>
        <dbReference type="Proteomes" id="UP000309544"/>
    </source>
</evidence>
<dbReference type="InterPro" id="IPR036291">
    <property type="entry name" value="NAD(P)-bd_dom_sf"/>
</dbReference>
<feature type="domain" description="Gfo/Idh/MocA-like oxidoreductase N-terminal" evidence="1">
    <location>
        <begin position="27"/>
        <end position="144"/>
    </location>
</feature>
<dbReference type="AlphaFoldDB" id="A0A5C4RT92"/>
<accession>A0A5C4RT92</accession>
<dbReference type="SUPFAM" id="SSF51735">
    <property type="entry name" value="NAD(P)-binding Rossmann-fold domains"/>
    <property type="match status" value="1"/>
</dbReference>
<proteinExistence type="predicted"/>
<protein>
    <recommendedName>
        <fullName evidence="1">Gfo/Idh/MocA-like oxidoreductase N-terminal domain-containing protein</fullName>
    </recommendedName>
</protein>
<name>A0A5C4RT92_PROVB</name>
<reference evidence="2 3" key="1">
    <citation type="submission" date="2019-05" db="EMBL/GenBank/DDBJ databases">
        <title>Draft Whole-Genome sequence of the green sulfur bacterium Prosthecochloris vibrioformis DSM 260.</title>
        <authorList>
            <person name="Meyer T.E."/>
            <person name="Kyndt J.A."/>
        </authorList>
    </citation>
    <scope>NUCLEOTIDE SEQUENCE [LARGE SCALE GENOMIC DNA]</scope>
    <source>
        <strain evidence="2 3">DSM 260</strain>
    </source>
</reference>
<dbReference type="Gene3D" id="3.40.50.720">
    <property type="entry name" value="NAD(P)-binding Rossmann-like Domain"/>
    <property type="match status" value="1"/>
</dbReference>
<dbReference type="Pfam" id="PF01408">
    <property type="entry name" value="GFO_IDH_MocA"/>
    <property type="match status" value="1"/>
</dbReference>
<comment type="caution">
    <text evidence="2">The sequence shown here is derived from an EMBL/GenBank/DDBJ whole genome shotgun (WGS) entry which is preliminary data.</text>
</comment>